<dbReference type="AlphaFoldDB" id="X2APM5"/>
<dbReference type="SUPFAM" id="SSF49854">
    <property type="entry name" value="Spermadhesin, CUB domain"/>
    <property type="match status" value="1"/>
</dbReference>
<reference evidence="3" key="3">
    <citation type="submission" date="2015-06" db="UniProtKB">
        <authorList>
            <consortium name="EnsemblMetazoa"/>
        </authorList>
    </citation>
    <scope>IDENTIFICATION</scope>
</reference>
<evidence type="ECO:0000259" key="2">
    <source>
        <dbReference type="PROSITE" id="PS50228"/>
    </source>
</evidence>
<dbReference type="EMBL" id="AMQN01000119">
    <property type="status" value="NOT_ANNOTATED_CDS"/>
    <property type="molecule type" value="Genomic_DNA"/>
</dbReference>
<proteinExistence type="predicted"/>
<feature type="domain" description="SUEL-type lectin" evidence="2">
    <location>
        <begin position="19"/>
        <end position="108"/>
    </location>
</feature>
<feature type="transmembrane region" description="Helical" evidence="1">
    <location>
        <begin position="304"/>
        <end position="330"/>
    </location>
</feature>
<protein>
    <recommendedName>
        <fullName evidence="2">SUEL-type lectin domain-containing protein</fullName>
    </recommendedName>
</protein>
<dbReference type="Proteomes" id="UP000014760">
    <property type="component" value="Unassembled WGS sequence"/>
</dbReference>
<dbReference type="InterPro" id="IPR000922">
    <property type="entry name" value="Lectin_gal-bd_dom"/>
</dbReference>
<keyword evidence="1" id="KW-1133">Transmembrane helix</keyword>
<name>X2APM5_CAPTE</name>
<accession>X2APM5</accession>
<dbReference type="PROSITE" id="PS50228">
    <property type="entry name" value="SUEL_LECTIN"/>
    <property type="match status" value="1"/>
</dbReference>
<dbReference type="GO" id="GO:0030246">
    <property type="term" value="F:carbohydrate binding"/>
    <property type="evidence" value="ECO:0007669"/>
    <property type="project" value="InterPro"/>
</dbReference>
<dbReference type="InterPro" id="IPR035914">
    <property type="entry name" value="Sperma_CUB_dom_sf"/>
</dbReference>
<reference evidence="4" key="1">
    <citation type="submission" date="2012-12" db="EMBL/GenBank/DDBJ databases">
        <authorList>
            <person name="Hellsten U."/>
            <person name="Grimwood J."/>
            <person name="Chapman J.A."/>
            <person name="Shapiro H."/>
            <person name="Aerts A."/>
            <person name="Otillar R.P."/>
            <person name="Terry A.Y."/>
            <person name="Boore J.L."/>
            <person name="Simakov O."/>
            <person name="Marletaz F."/>
            <person name="Cho S.-J."/>
            <person name="Edsinger-Gonzales E."/>
            <person name="Havlak P."/>
            <person name="Kuo D.-H."/>
            <person name="Larsson T."/>
            <person name="Lv J."/>
            <person name="Arendt D."/>
            <person name="Savage R."/>
            <person name="Osoegawa K."/>
            <person name="de Jong P."/>
            <person name="Lindberg D.R."/>
            <person name="Seaver E.C."/>
            <person name="Weisblat D.A."/>
            <person name="Putnam N.H."/>
            <person name="Grigoriev I.V."/>
            <person name="Rokhsar D.S."/>
        </authorList>
    </citation>
    <scope>NUCLEOTIDE SEQUENCE</scope>
    <source>
        <strain evidence="4">I ESC-2004</strain>
    </source>
</reference>
<dbReference type="PANTHER" id="PTHR46780">
    <property type="entry name" value="PROTEIN EVA-1"/>
    <property type="match status" value="1"/>
</dbReference>
<dbReference type="Gene3D" id="2.60.120.740">
    <property type="match status" value="1"/>
</dbReference>
<sequence>MAYVVKLVKMPVANDVKEYCENEVFSPKCEEGEVVIMTSARYGRMKLGRCLETSYGSEGCQVTALSIMDRKCSGRPSCEVKISDLVSELDTPCKRDLRSYMDASYRCVPVITSPTKCVSLPLQVSSPSGFISNYIASDSGCGDIDSPWRVVVKPGQTVNITLYDFSTTMGGDSRDVAKTCQVFAVIKDSRGSKTICGRTGPRVGNVYKSFSNEVEIRLVARWKEENPAVFLLHYSAMGCANLPVDAETTFMRTTNGAEISCADQRRWTMTCENNAWKGSYSNCSREGIPRSDNVVSGSLMSLPYGVSVALMVGVALIIGVVILIIGLYIIRRRREHQTPPGPGSLSQRIDKEKGELYMHQGYPPSDRPYCSSHGGKPYQPRRGENTYYCTWDAHQHSMQPSVGAHGQMAGYPPYQPPSSLEEEPDRYGEHIYESPKSIRRDINRDMLQYYELENDELQRHNALRQDT</sequence>
<keyword evidence="1" id="KW-0472">Membrane</keyword>
<dbReference type="InterPro" id="IPR043159">
    <property type="entry name" value="Lectin_gal-bd_sf"/>
</dbReference>
<evidence type="ECO:0000256" key="1">
    <source>
        <dbReference type="SAM" id="Phobius"/>
    </source>
</evidence>
<keyword evidence="1" id="KW-0812">Transmembrane</keyword>
<dbReference type="OrthoDB" id="6120134at2759"/>
<evidence type="ECO:0000313" key="4">
    <source>
        <dbReference type="Proteomes" id="UP000014760"/>
    </source>
</evidence>
<evidence type="ECO:0000313" key="3">
    <source>
        <dbReference type="EnsemblMetazoa" id="CapteP219487"/>
    </source>
</evidence>
<keyword evidence="4" id="KW-1185">Reference proteome</keyword>
<dbReference type="CDD" id="cd22823">
    <property type="entry name" value="Gal_Rha_Lectin"/>
    <property type="match status" value="1"/>
</dbReference>
<dbReference type="Pfam" id="PF02140">
    <property type="entry name" value="SUEL_Lectin"/>
    <property type="match status" value="1"/>
</dbReference>
<reference evidence="4" key="2">
    <citation type="journal article" date="2013" name="Nature">
        <title>Insights into bilaterian evolution from three spiralian genomes.</title>
        <authorList>
            <person name="Simakov O."/>
            <person name="Marletaz F."/>
            <person name="Cho S.J."/>
            <person name="Edsinger-Gonzales E."/>
            <person name="Havlak P."/>
            <person name="Hellsten U."/>
            <person name="Kuo D.H."/>
            <person name="Larsson T."/>
            <person name="Lv J."/>
            <person name="Arendt D."/>
            <person name="Savage R."/>
            <person name="Osoegawa K."/>
            <person name="de Jong P."/>
            <person name="Grimwood J."/>
            <person name="Chapman J.A."/>
            <person name="Shapiro H."/>
            <person name="Aerts A."/>
            <person name="Otillar R.P."/>
            <person name="Terry A.Y."/>
            <person name="Boore J.L."/>
            <person name="Grigoriev I.V."/>
            <person name="Lindberg D.R."/>
            <person name="Seaver E.C."/>
            <person name="Weisblat D.A."/>
            <person name="Putnam N.H."/>
            <person name="Rokhsar D.S."/>
        </authorList>
    </citation>
    <scope>NUCLEOTIDE SEQUENCE</scope>
    <source>
        <strain evidence="4">I ESC-2004</strain>
    </source>
</reference>
<dbReference type="HOGENOM" id="CLU_029488_4_0_1"/>
<organism evidence="3 4">
    <name type="scientific">Capitella teleta</name>
    <name type="common">Polychaete worm</name>
    <dbReference type="NCBI Taxonomy" id="283909"/>
    <lineage>
        <taxon>Eukaryota</taxon>
        <taxon>Metazoa</taxon>
        <taxon>Spiralia</taxon>
        <taxon>Lophotrochozoa</taxon>
        <taxon>Annelida</taxon>
        <taxon>Polychaeta</taxon>
        <taxon>Sedentaria</taxon>
        <taxon>Scolecida</taxon>
        <taxon>Capitellidae</taxon>
        <taxon>Capitella</taxon>
    </lineage>
</organism>
<dbReference type="EnsemblMetazoa" id="CapteT219487">
    <property type="protein sequence ID" value="CapteP219487"/>
    <property type="gene ID" value="CapteG219487"/>
</dbReference>